<dbReference type="Proteomes" id="UP000293562">
    <property type="component" value="Unassembled WGS sequence"/>
</dbReference>
<gene>
    <name evidence="1" type="ORF">EV201_1123</name>
</gene>
<accession>A0A4V2FT27</accession>
<dbReference type="AlphaFoldDB" id="A0A4V2FT27"/>
<evidence type="ECO:0000313" key="2">
    <source>
        <dbReference type="Proteomes" id="UP000293562"/>
    </source>
</evidence>
<protein>
    <submittedName>
        <fullName evidence="1">Uncharacterized protein</fullName>
    </submittedName>
</protein>
<dbReference type="RefSeq" id="WP_165389595.1">
    <property type="nucleotide sequence ID" value="NZ_SHKN01000001.1"/>
</dbReference>
<evidence type="ECO:0000313" key="1">
    <source>
        <dbReference type="EMBL" id="RZT96485.1"/>
    </source>
</evidence>
<name>A0A4V2FT27_9BACT</name>
<keyword evidence="2" id="KW-1185">Reference proteome</keyword>
<comment type="caution">
    <text evidence="1">The sequence shown here is derived from an EMBL/GenBank/DDBJ whole genome shotgun (WGS) entry which is preliminary data.</text>
</comment>
<organism evidence="1 2">
    <name type="scientific">Ancylomarina subtilis</name>
    <dbReference type="NCBI Taxonomy" id="1639035"/>
    <lineage>
        <taxon>Bacteria</taxon>
        <taxon>Pseudomonadati</taxon>
        <taxon>Bacteroidota</taxon>
        <taxon>Bacteroidia</taxon>
        <taxon>Marinilabiliales</taxon>
        <taxon>Marinifilaceae</taxon>
        <taxon>Ancylomarina</taxon>
    </lineage>
</organism>
<reference evidence="1 2" key="1">
    <citation type="submission" date="2019-02" db="EMBL/GenBank/DDBJ databases">
        <title>Genomic Encyclopedia of Type Strains, Phase IV (KMG-IV): sequencing the most valuable type-strain genomes for metagenomic binning, comparative biology and taxonomic classification.</title>
        <authorList>
            <person name="Goeker M."/>
        </authorList>
    </citation>
    <scope>NUCLEOTIDE SEQUENCE [LARGE SCALE GENOMIC DNA]</scope>
    <source>
        <strain evidence="1 2">DSM 28825</strain>
    </source>
</reference>
<dbReference type="EMBL" id="SHKN01000001">
    <property type="protein sequence ID" value="RZT96485.1"/>
    <property type="molecule type" value="Genomic_DNA"/>
</dbReference>
<sequence length="49" mass="5375">MELGNLPQDIAQEIENNPTISQIVQLAERILNQGDSENASKILDLVLEG</sequence>
<proteinExistence type="predicted"/>